<accession>A0A1H3NAU8</accession>
<protein>
    <recommendedName>
        <fullName evidence="7">Linear primary-alkylsulfatase</fullName>
        <ecNumber evidence="6">3.1.6.21</ecNumber>
    </recommendedName>
    <alternativeName>
        <fullName evidence="8">Type III linear primary-alkylsulfatase</fullName>
    </alternativeName>
</protein>
<dbReference type="OrthoDB" id="420651at2"/>
<evidence type="ECO:0000256" key="2">
    <source>
        <dbReference type="ARBA" id="ARBA00022723"/>
    </source>
</evidence>
<keyword evidence="2" id="KW-0479">Metal-binding</keyword>
<dbReference type="Proteomes" id="UP000199529">
    <property type="component" value="Unassembled WGS sequence"/>
</dbReference>
<dbReference type="RefSeq" id="WP_093272251.1">
    <property type="nucleotide sequence ID" value="NZ_FNOK01000037.1"/>
</dbReference>
<keyword evidence="11" id="KW-1185">Reference proteome</keyword>
<dbReference type="AlphaFoldDB" id="A0A1H3NAU8"/>
<evidence type="ECO:0000259" key="9">
    <source>
        <dbReference type="SMART" id="SM00849"/>
    </source>
</evidence>
<dbReference type="CDD" id="cd07710">
    <property type="entry name" value="arylsulfatase_Sdsa1-like_MBL-fold"/>
    <property type="match status" value="1"/>
</dbReference>
<evidence type="ECO:0000256" key="7">
    <source>
        <dbReference type="ARBA" id="ARBA00068034"/>
    </source>
</evidence>
<evidence type="ECO:0000313" key="10">
    <source>
        <dbReference type="EMBL" id="SDY85986.1"/>
    </source>
</evidence>
<dbReference type="InterPro" id="IPR052195">
    <property type="entry name" value="Bact_Alkyl/Aryl-Sulfatase"/>
</dbReference>
<dbReference type="PANTHER" id="PTHR43223:SF1">
    <property type="entry name" value="ALKYL_ARYL-SULFATASE BDS1"/>
    <property type="match status" value="1"/>
</dbReference>
<evidence type="ECO:0000256" key="6">
    <source>
        <dbReference type="ARBA" id="ARBA00066568"/>
    </source>
</evidence>
<dbReference type="InterPro" id="IPR029228">
    <property type="entry name" value="Alkyl_sulf_dimr"/>
</dbReference>
<feature type="domain" description="Metallo-beta-lactamase" evidence="9">
    <location>
        <begin position="86"/>
        <end position="308"/>
    </location>
</feature>
<dbReference type="GO" id="GO:0018741">
    <property type="term" value="F:linear primary-alkylsulfatase activity"/>
    <property type="evidence" value="ECO:0007669"/>
    <property type="project" value="UniProtKB-EC"/>
</dbReference>
<evidence type="ECO:0000256" key="5">
    <source>
        <dbReference type="ARBA" id="ARBA00033751"/>
    </source>
</evidence>
<name>A0A1H3NAU8_9PSEU</name>
<reference evidence="11" key="1">
    <citation type="submission" date="2016-10" db="EMBL/GenBank/DDBJ databases">
        <authorList>
            <person name="Varghese N."/>
            <person name="Submissions S."/>
        </authorList>
    </citation>
    <scope>NUCLEOTIDE SEQUENCE [LARGE SCALE GENOMIC DNA]</scope>
    <source>
        <strain evidence="11">CGMCC 4.3530</strain>
    </source>
</reference>
<dbReference type="FunFam" id="1.25.40.880:FF:000001">
    <property type="entry name" value="SDS hydrolase SdsA1"/>
    <property type="match status" value="1"/>
</dbReference>
<dbReference type="InterPro" id="IPR001279">
    <property type="entry name" value="Metallo-B-lactamas"/>
</dbReference>
<dbReference type="InterPro" id="IPR038536">
    <property type="entry name" value="Alkyl/aryl-sulf_dimr_sf"/>
</dbReference>
<organism evidence="10 11">
    <name type="scientific">Saccharopolyspora shandongensis</name>
    <dbReference type="NCBI Taxonomy" id="418495"/>
    <lineage>
        <taxon>Bacteria</taxon>
        <taxon>Bacillati</taxon>
        <taxon>Actinomycetota</taxon>
        <taxon>Actinomycetes</taxon>
        <taxon>Pseudonocardiales</taxon>
        <taxon>Pseudonocardiaceae</taxon>
        <taxon>Saccharopolyspora</taxon>
    </lineage>
</organism>
<dbReference type="GO" id="GO:0046872">
    <property type="term" value="F:metal ion binding"/>
    <property type="evidence" value="ECO:0007669"/>
    <property type="project" value="UniProtKB-KW"/>
</dbReference>
<dbReference type="InterPro" id="IPR044097">
    <property type="entry name" value="Bds1/SdsA1_MBL-fold"/>
</dbReference>
<dbReference type="InterPro" id="IPR029229">
    <property type="entry name" value="Alkyl_sulf_C"/>
</dbReference>
<dbReference type="InterPro" id="IPR036866">
    <property type="entry name" value="RibonucZ/Hydroxyglut_hydro"/>
</dbReference>
<dbReference type="Gene3D" id="3.60.15.30">
    <property type="entry name" value="Metallo-beta-lactamase domain"/>
    <property type="match status" value="1"/>
</dbReference>
<comment type="cofactor">
    <cofactor evidence="1">
        <name>Zn(2+)</name>
        <dbReference type="ChEBI" id="CHEBI:29105"/>
    </cofactor>
</comment>
<dbReference type="SUPFAM" id="SSF55718">
    <property type="entry name" value="SCP-like"/>
    <property type="match status" value="1"/>
</dbReference>
<dbReference type="Gene3D" id="3.30.1050.10">
    <property type="entry name" value="SCP2 sterol-binding domain"/>
    <property type="match status" value="1"/>
</dbReference>
<dbReference type="EC" id="3.1.6.21" evidence="6"/>
<gene>
    <name evidence="10" type="ORF">SAMN05216215_103740</name>
</gene>
<dbReference type="EMBL" id="FNOK01000037">
    <property type="protein sequence ID" value="SDY85986.1"/>
    <property type="molecule type" value="Genomic_DNA"/>
</dbReference>
<dbReference type="Gene3D" id="1.25.40.880">
    <property type="entry name" value="Alkyl sulfatase, dimerisation domain"/>
    <property type="match status" value="1"/>
</dbReference>
<dbReference type="GO" id="GO:0018909">
    <property type="term" value="P:dodecyl sulfate metabolic process"/>
    <property type="evidence" value="ECO:0007669"/>
    <property type="project" value="InterPro"/>
</dbReference>
<sequence>MTSPELDWDDPTDLQNATRGLVGRLDPCIIRDASGRVVWDNERWSFLKEICPDTANPSLWRQGRLNALDGLFEVVPGIYQIRGFDVSNMTLVEGETGVIVVDPLISEECAAAGLALYRRHRGERPVTGVIYTHSHADHFGGVGEVVDKADVAAHRVPVIAPEGFMEHAVSENVFAGPAMLARARYMYGRWLPAGPDGVIGFGLGQATSSGRAGLIAPTELVTSTGQQWEIDGIPMVFQLTPGTEAPSEMNFLLPEQRVLLVAENANHTLHNVLTLRGAEVRDARAWAGYLTETIQLFADRADVLVGSHHWPTWGRAELIRFLSEQRDAYAYLHDQTVRLMNRGLTGAEIAEELQEFPPSLAKAWHARGYYGSLSHNSKAVYQRYMGWFDGNPAHLWGHPPVEAARRYVDFMGGADMVVEKARKSFEDGDLRWVAEVLNHVLFAEPEHAEAREFQAGTFERLGHSAENGTWRNFYLTGAWELRQPLEERRNTAGGTNSEMIPALSTEQLFQSWAVRLDGPAAADRRLLLRWEFTAPAETWTLLLANGVLTPMRGEPIGGEQPHSALRLDRAAFNRVLSGQTNFPEAIETGEIVIDGDEQALWTLLGLMEKPARSFPVALP</sequence>
<evidence type="ECO:0000256" key="4">
    <source>
        <dbReference type="ARBA" id="ARBA00022833"/>
    </source>
</evidence>
<dbReference type="PANTHER" id="PTHR43223">
    <property type="entry name" value="ALKYL/ARYL-SULFATASE"/>
    <property type="match status" value="1"/>
</dbReference>
<evidence type="ECO:0000256" key="3">
    <source>
        <dbReference type="ARBA" id="ARBA00022801"/>
    </source>
</evidence>
<dbReference type="Pfam" id="PF14864">
    <property type="entry name" value="Alkyl_sulf_C"/>
    <property type="match status" value="1"/>
</dbReference>
<dbReference type="SMART" id="SM00849">
    <property type="entry name" value="Lactamase_B"/>
    <property type="match status" value="1"/>
</dbReference>
<comment type="similarity">
    <text evidence="5">Belongs to the metallo-beta-lactamase superfamily. Type III sulfatase family.</text>
</comment>
<dbReference type="InterPro" id="IPR036527">
    <property type="entry name" value="SCP2_sterol-bd_dom_sf"/>
</dbReference>
<keyword evidence="4" id="KW-0862">Zinc</keyword>
<evidence type="ECO:0000256" key="1">
    <source>
        <dbReference type="ARBA" id="ARBA00001947"/>
    </source>
</evidence>
<proteinExistence type="inferred from homology"/>
<dbReference type="Pfam" id="PF14863">
    <property type="entry name" value="Alkyl_sulf_dimr"/>
    <property type="match status" value="1"/>
</dbReference>
<keyword evidence="3" id="KW-0378">Hydrolase</keyword>
<dbReference type="SUPFAM" id="SSF56281">
    <property type="entry name" value="Metallo-hydrolase/oxidoreductase"/>
    <property type="match status" value="1"/>
</dbReference>
<evidence type="ECO:0000313" key="11">
    <source>
        <dbReference type="Proteomes" id="UP000199529"/>
    </source>
</evidence>
<dbReference type="Pfam" id="PF00753">
    <property type="entry name" value="Lactamase_B"/>
    <property type="match status" value="1"/>
</dbReference>
<dbReference type="FunFam" id="3.60.15.30:FF:000001">
    <property type="entry name" value="Alkyl/aryl-sulfatase BDS1"/>
    <property type="match status" value="1"/>
</dbReference>
<evidence type="ECO:0000256" key="8">
    <source>
        <dbReference type="ARBA" id="ARBA00075789"/>
    </source>
</evidence>
<dbReference type="GO" id="GO:0046983">
    <property type="term" value="F:protein dimerization activity"/>
    <property type="evidence" value="ECO:0007669"/>
    <property type="project" value="InterPro"/>
</dbReference>